<dbReference type="SUPFAM" id="SSF51905">
    <property type="entry name" value="FAD/NAD(P)-binding domain"/>
    <property type="match status" value="1"/>
</dbReference>
<evidence type="ECO:0000256" key="8">
    <source>
        <dbReference type="ARBA" id="ARBA00023004"/>
    </source>
</evidence>
<reference evidence="12" key="1">
    <citation type="journal article" date="2021" name="PeerJ">
        <title>Extensive microbial diversity within the chicken gut microbiome revealed by metagenomics and culture.</title>
        <authorList>
            <person name="Gilroy R."/>
            <person name="Ravi A."/>
            <person name="Getino M."/>
            <person name="Pursley I."/>
            <person name="Horton D.L."/>
            <person name="Alikhan N.F."/>
            <person name="Baker D."/>
            <person name="Gharbi K."/>
            <person name="Hall N."/>
            <person name="Watson M."/>
            <person name="Adriaenssens E.M."/>
            <person name="Foster-Nyarko E."/>
            <person name="Jarju S."/>
            <person name="Secka A."/>
            <person name="Antonio M."/>
            <person name="Oren A."/>
            <person name="Chaudhuri R.R."/>
            <person name="La Ragione R."/>
            <person name="Hildebrand F."/>
            <person name="Pallen M.J."/>
        </authorList>
    </citation>
    <scope>NUCLEOTIDE SEQUENCE</scope>
    <source>
        <strain evidence="12">ChiSjej5B23-2810</strain>
    </source>
</reference>
<feature type="domain" description="NADH:flavin oxidoreductase/NADH oxidase N-terminal" evidence="10">
    <location>
        <begin position="4"/>
        <end position="336"/>
    </location>
</feature>
<evidence type="ECO:0000256" key="5">
    <source>
        <dbReference type="ARBA" id="ARBA00022643"/>
    </source>
</evidence>
<evidence type="ECO:0000259" key="11">
    <source>
        <dbReference type="Pfam" id="PF07992"/>
    </source>
</evidence>
<keyword evidence="5" id="KW-0288">FMN</keyword>
<dbReference type="PRINTS" id="PR00368">
    <property type="entry name" value="FADPNR"/>
</dbReference>
<reference evidence="12" key="2">
    <citation type="submission" date="2021-04" db="EMBL/GenBank/DDBJ databases">
        <authorList>
            <person name="Gilroy R."/>
        </authorList>
    </citation>
    <scope>NUCLEOTIDE SEQUENCE</scope>
    <source>
        <strain evidence="12">ChiSjej5B23-2810</strain>
    </source>
</reference>
<dbReference type="GO" id="GO:0046872">
    <property type="term" value="F:metal ion binding"/>
    <property type="evidence" value="ECO:0007669"/>
    <property type="project" value="UniProtKB-KW"/>
</dbReference>
<dbReference type="InterPro" id="IPR051793">
    <property type="entry name" value="NADH:flavin_oxidoreductase"/>
</dbReference>
<comment type="cofactor">
    <cofactor evidence="2">
        <name>[4Fe-4S] cluster</name>
        <dbReference type="ChEBI" id="CHEBI:49883"/>
    </cofactor>
</comment>
<dbReference type="PANTHER" id="PTHR42917:SF2">
    <property type="entry name" value="2,4-DIENOYL-COA REDUCTASE [(2E)-ENOYL-COA-PRODUCING]"/>
    <property type="match status" value="1"/>
</dbReference>
<evidence type="ECO:0000256" key="1">
    <source>
        <dbReference type="ARBA" id="ARBA00001917"/>
    </source>
</evidence>
<evidence type="ECO:0000256" key="6">
    <source>
        <dbReference type="ARBA" id="ARBA00022723"/>
    </source>
</evidence>
<dbReference type="Gene3D" id="3.50.50.60">
    <property type="entry name" value="FAD/NAD(P)-binding domain"/>
    <property type="match status" value="1"/>
</dbReference>
<evidence type="ECO:0000256" key="7">
    <source>
        <dbReference type="ARBA" id="ARBA00023002"/>
    </source>
</evidence>
<dbReference type="SUPFAM" id="SSF51395">
    <property type="entry name" value="FMN-linked oxidoreductases"/>
    <property type="match status" value="1"/>
</dbReference>
<comment type="similarity">
    <text evidence="3">In the N-terminal section; belongs to the NADH:flavin oxidoreductase/NADH oxidase family.</text>
</comment>
<dbReference type="InterPro" id="IPR001155">
    <property type="entry name" value="OxRdtase_FMN_N"/>
</dbReference>
<sequence length="644" mass="70297">MFTKLFSPMKIGHCTIPNRLVVPAMVTNFCTEDGMITDRFVRYLEEKAKGGWGLIITEDYAVNPNAKGYRFIPGLYNDAQLEGNRKLTETIHRYDSKIFCQIYHPGRQSTHFVNGGVQPIAPSATMDPLLQEMPREMTVEEIHGVVADFASCAKRCKEAGFDGIEIHAAHGYLISEFLSPYTNKRVDQYGGCFENRARFLDEVYAAIRKEVGADFPVTVRISVNEYLLGGRTEAESFVLARHCEELGFDAIHVSNGMYASPALRQIIAPMFSEHAFNMQGAQQIKELVHIPVILTNRINDPRMADTLLMMNKADFIGMARGSLADPFLPVKAQQGHLSNIRYCIGCLQGCEQKLFEGTSITCLVNPRIGLEYESELAPVEDPKKVLVIGGGPGGLMAAETAARRGHQVTVYEKKADLGGQFKSAAYPIGKGELSTFISSVRQNLVDMQVPIHLNTEVTAELLQAEKPDAIIVATGATPLMPRIPGIDGSHVVTAEDVLLGNVTVHSGPVVVCGGGEVGGEVAQFVAESHPDVTILEMQPDILNDMMVFTRRCLLSYLKDAQVRVLTHAKVQKIEDDKVTYLDQAGQSVSLPATTVISAFGYRDYNPLEAAARSVCENVQVIGGAVKAGNALTAIAEGYKAALDL</sequence>
<evidence type="ECO:0000256" key="4">
    <source>
        <dbReference type="ARBA" id="ARBA00022630"/>
    </source>
</evidence>
<dbReference type="GO" id="GO:0051536">
    <property type="term" value="F:iron-sulfur cluster binding"/>
    <property type="evidence" value="ECO:0007669"/>
    <property type="project" value="UniProtKB-KW"/>
</dbReference>
<dbReference type="Pfam" id="PF00724">
    <property type="entry name" value="Oxidored_FMN"/>
    <property type="match status" value="1"/>
</dbReference>
<dbReference type="AlphaFoldDB" id="A0A9D2P9A3"/>
<dbReference type="GO" id="GO:0016491">
    <property type="term" value="F:oxidoreductase activity"/>
    <property type="evidence" value="ECO:0007669"/>
    <property type="project" value="UniProtKB-KW"/>
</dbReference>
<dbReference type="Gene3D" id="3.20.20.70">
    <property type="entry name" value="Aldolase class I"/>
    <property type="match status" value="1"/>
</dbReference>
<comment type="caution">
    <text evidence="12">The sequence shown here is derived from an EMBL/GenBank/DDBJ whole genome shotgun (WGS) entry which is preliminary data.</text>
</comment>
<evidence type="ECO:0000259" key="10">
    <source>
        <dbReference type="Pfam" id="PF00724"/>
    </source>
</evidence>
<evidence type="ECO:0000256" key="2">
    <source>
        <dbReference type="ARBA" id="ARBA00001966"/>
    </source>
</evidence>
<feature type="domain" description="FAD/NAD(P)-binding" evidence="11">
    <location>
        <begin position="383"/>
        <end position="607"/>
    </location>
</feature>
<dbReference type="InterPro" id="IPR013785">
    <property type="entry name" value="Aldolase_TIM"/>
</dbReference>
<evidence type="ECO:0000256" key="3">
    <source>
        <dbReference type="ARBA" id="ARBA00011048"/>
    </source>
</evidence>
<accession>A0A9D2P9A3</accession>
<dbReference type="PRINTS" id="PR00469">
    <property type="entry name" value="PNDRDTASEII"/>
</dbReference>
<comment type="cofactor">
    <cofactor evidence="1">
        <name>FMN</name>
        <dbReference type="ChEBI" id="CHEBI:58210"/>
    </cofactor>
</comment>
<dbReference type="CDD" id="cd02803">
    <property type="entry name" value="OYE_like_FMN_family"/>
    <property type="match status" value="1"/>
</dbReference>
<dbReference type="EMBL" id="DWWN01000034">
    <property type="protein sequence ID" value="HJC45398.1"/>
    <property type="molecule type" value="Genomic_DNA"/>
</dbReference>
<evidence type="ECO:0000256" key="9">
    <source>
        <dbReference type="ARBA" id="ARBA00023014"/>
    </source>
</evidence>
<gene>
    <name evidence="12" type="ORF">H9703_04585</name>
</gene>
<dbReference type="Gene3D" id="3.40.50.720">
    <property type="entry name" value="NAD(P)-binding Rossmann-like Domain"/>
    <property type="match status" value="1"/>
</dbReference>
<organism evidence="12 13">
    <name type="scientific">Candidatus Faecalibacterium faecigallinarum</name>
    <dbReference type="NCBI Taxonomy" id="2838577"/>
    <lineage>
        <taxon>Bacteria</taxon>
        <taxon>Bacillati</taxon>
        <taxon>Bacillota</taxon>
        <taxon>Clostridia</taxon>
        <taxon>Eubacteriales</taxon>
        <taxon>Oscillospiraceae</taxon>
        <taxon>Faecalibacterium</taxon>
    </lineage>
</organism>
<evidence type="ECO:0000313" key="12">
    <source>
        <dbReference type="EMBL" id="HJC45398.1"/>
    </source>
</evidence>
<protein>
    <submittedName>
        <fullName evidence="12">FAD-dependent oxidoreductase</fullName>
    </submittedName>
</protein>
<dbReference type="GO" id="GO:0010181">
    <property type="term" value="F:FMN binding"/>
    <property type="evidence" value="ECO:0007669"/>
    <property type="project" value="InterPro"/>
</dbReference>
<name>A0A9D2P9A3_9FIRM</name>
<keyword evidence="8" id="KW-0408">Iron</keyword>
<evidence type="ECO:0000313" key="13">
    <source>
        <dbReference type="Proteomes" id="UP000823906"/>
    </source>
</evidence>
<dbReference type="InterPro" id="IPR023753">
    <property type="entry name" value="FAD/NAD-binding_dom"/>
</dbReference>
<proteinExistence type="inferred from homology"/>
<keyword evidence="4" id="KW-0285">Flavoprotein</keyword>
<keyword evidence="7" id="KW-0560">Oxidoreductase</keyword>
<dbReference type="InterPro" id="IPR036188">
    <property type="entry name" value="FAD/NAD-bd_sf"/>
</dbReference>
<keyword evidence="6" id="KW-0479">Metal-binding</keyword>
<keyword evidence="9" id="KW-0411">Iron-sulfur</keyword>
<dbReference type="Proteomes" id="UP000823906">
    <property type="component" value="Unassembled WGS sequence"/>
</dbReference>
<dbReference type="PANTHER" id="PTHR42917">
    <property type="entry name" value="2,4-DIENOYL-COA REDUCTASE"/>
    <property type="match status" value="1"/>
</dbReference>
<dbReference type="Pfam" id="PF07992">
    <property type="entry name" value="Pyr_redox_2"/>
    <property type="match status" value="1"/>
</dbReference>